<reference evidence="3 4" key="1">
    <citation type="submission" date="2016-10" db="EMBL/GenBank/DDBJ databases">
        <authorList>
            <person name="de Groot N.N."/>
        </authorList>
    </citation>
    <scope>NUCLEOTIDE SEQUENCE [LARGE SCALE GENOMIC DNA]</scope>
    <source>
        <strain evidence="3 4">GAS232</strain>
    </source>
</reference>
<dbReference type="Proteomes" id="UP000182427">
    <property type="component" value="Chromosome I"/>
</dbReference>
<feature type="chain" id="PRO_5009242285" evidence="2">
    <location>
        <begin position="25"/>
        <end position="284"/>
    </location>
</feature>
<dbReference type="OrthoDB" id="108420at2"/>
<name>A0A1G7PQ10_9BACT</name>
<feature type="signal peptide" evidence="2">
    <location>
        <begin position="1"/>
        <end position="24"/>
    </location>
</feature>
<proteinExistence type="predicted"/>
<dbReference type="EMBL" id="LT629690">
    <property type="protein sequence ID" value="SDF88305.1"/>
    <property type="molecule type" value="Genomic_DNA"/>
</dbReference>
<dbReference type="AlphaFoldDB" id="A0A1G7PQ10"/>
<feature type="region of interest" description="Disordered" evidence="1">
    <location>
        <begin position="157"/>
        <end position="184"/>
    </location>
</feature>
<sequence>MLSLNRCRLFALALVLCGMGSALCAAQTPKPSLPTDTGGYTGELPQFDVMSVKPHKPGEDMMRVRWGGTDYHAENMTVKAMISNVYGVKAWLVFGLPAWAESSHWDIDAKVSAPDMKVMDKLTGEQRRAMIGGILKERFGLVIRQETKVQPVFAMSVMPDGPKFKESPEPPPPPEGEKPKPRGMWRMSPGSLSATSMGMTQIADSLSYFVERTIVDKTGLTGKYDIEMKWTPEDRANATTDNGAGDAPPAIFEALKEQLGLKLTADKAPVATVVVDKITQPEEN</sequence>
<protein>
    <submittedName>
        <fullName evidence="3">Soil-associated protein, TIGR03435 family</fullName>
    </submittedName>
</protein>
<evidence type="ECO:0000256" key="2">
    <source>
        <dbReference type="SAM" id="SignalP"/>
    </source>
</evidence>
<organism evidence="3 4">
    <name type="scientific">Terriglobus roseus</name>
    <dbReference type="NCBI Taxonomy" id="392734"/>
    <lineage>
        <taxon>Bacteria</taxon>
        <taxon>Pseudomonadati</taxon>
        <taxon>Acidobacteriota</taxon>
        <taxon>Terriglobia</taxon>
        <taxon>Terriglobales</taxon>
        <taxon>Acidobacteriaceae</taxon>
        <taxon>Terriglobus</taxon>
    </lineage>
</organism>
<accession>A0A1G7PQ10</accession>
<dbReference type="InterPro" id="IPR017801">
    <property type="entry name" value="DUF3738"/>
</dbReference>
<evidence type="ECO:0000256" key="1">
    <source>
        <dbReference type="SAM" id="MobiDB-lite"/>
    </source>
</evidence>
<keyword evidence="4" id="KW-1185">Reference proteome</keyword>
<keyword evidence="2" id="KW-0732">Signal</keyword>
<dbReference type="Pfam" id="PF12543">
    <property type="entry name" value="DUF3738"/>
    <property type="match status" value="1"/>
</dbReference>
<evidence type="ECO:0000313" key="3">
    <source>
        <dbReference type="EMBL" id="SDF88305.1"/>
    </source>
</evidence>
<evidence type="ECO:0000313" key="4">
    <source>
        <dbReference type="Proteomes" id="UP000182427"/>
    </source>
</evidence>
<dbReference type="RefSeq" id="WP_156785191.1">
    <property type="nucleotide sequence ID" value="NZ_LT629690.1"/>
</dbReference>
<dbReference type="NCBIfam" id="TIGR03435">
    <property type="entry name" value="Soli_TIGR03435"/>
    <property type="match status" value="1"/>
</dbReference>
<gene>
    <name evidence="3" type="ORF">SAMN05444167_3584</name>
</gene>